<evidence type="ECO:0000256" key="3">
    <source>
        <dbReference type="ARBA" id="ARBA00022679"/>
    </source>
</evidence>
<protein>
    <recommendedName>
        <fullName evidence="5">Methyltransferase domain-containing protein</fullName>
    </recommendedName>
</protein>
<comment type="similarity">
    <text evidence="1">Belongs to the ANT/ATPSC lysine N-methyltransferase family.</text>
</comment>
<gene>
    <name evidence="6" type="ORF">HK103_002613</name>
</gene>
<evidence type="ECO:0000259" key="5">
    <source>
        <dbReference type="Pfam" id="PF13649"/>
    </source>
</evidence>
<dbReference type="Proteomes" id="UP001210925">
    <property type="component" value="Unassembled WGS sequence"/>
</dbReference>
<keyword evidence="2" id="KW-0489">Methyltransferase</keyword>
<keyword evidence="7" id="KW-1185">Reference proteome</keyword>
<dbReference type="Gene3D" id="3.40.50.150">
    <property type="entry name" value="Vaccinia Virus protein VP39"/>
    <property type="match status" value="1"/>
</dbReference>
<evidence type="ECO:0000256" key="1">
    <source>
        <dbReference type="ARBA" id="ARBA00010633"/>
    </source>
</evidence>
<evidence type="ECO:0000256" key="2">
    <source>
        <dbReference type="ARBA" id="ARBA00022603"/>
    </source>
</evidence>
<dbReference type="GO" id="GO:1905706">
    <property type="term" value="P:regulation of mitochondrial ATP synthesis coupled proton transport"/>
    <property type="evidence" value="ECO:0007669"/>
    <property type="project" value="TreeGrafter"/>
</dbReference>
<organism evidence="6 7">
    <name type="scientific">Boothiomyces macroporosus</name>
    <dbReference type="NCBI Taxonomy" id="261099"/>
    <lineage>
        <taxon>Eukaryota</taxon>
        <taxon>Fungi</taxon>
        <taxon>Fungi incertae sedis</taxon>
        <taxon>Chytridiomycota</taxon>
        <taxon>Chytridiomycota incertae sedis</taxon>
        <taxon>Chytridiomycetes</taxon>
        <taxon>Rhizophydiales</taxon>
        <taxon>Terramycetaceae</taxon>
        <taxon>Boothiomyces</taxon>
    </lineage>
</organism>
<comment type="caution">
    <text evidence="6">The sequence shown here is derived from an EMBL/GenBank/DDBJ whole genome shotgun (WGS) entry which is preliminary data.</text>
</comment>
<name>A0AAD5UCX7_9FUNG</name>
<proteinExistence type="inferred from homology"/>
<dbReference type="InterPro" id="IPR041698">
    <property type="entry name" value="Methyltransf_25"/>
</dbReference>
<accession>A0AAD5UCX7</accession>
<dbReference type="PANTHER" id="PTHR13610:SF11">
    <property type="entry name" value="METHYLTRANSFERASE DOMAIN-CONTAINING PROTEIN"/>
    <property type="match status" value="1"/>
</dbReference>
<feature type="domain" description="Methyltransferase" evidence="5">
    <location>
        <begin position="60"/>
        <end position="128"/>
    </location>
</feature>
<dbReference type="GO" id="GO:0016279">
    <property type="term" value="F:protein-lysine N-methyltransferase activity"/>
    <property type="evidence" value="ECO:0007669"/>
    <property type="project" value="InterPro"/>
</dbReference>
<reference evidence="6" key="1">
    <citation type="submission" date="2020-05" db="EMBL/GenBank/DDBJ databases">
        <title>Phylogenomic resolution of chytrid fungi.</title>
        <authorList>
            <person name="Stajich J.E."/>
            <person name="Amses K."/>
            <person name="Simmons R."/>
            <person name="Seto K."/>
            <person name="Myers J."/>
            <person name="Bonds A."/>
            <person name="Quandt C.A."/>
            <person name="Barry K."/>
            <person name="Liu P."/>
            <person name="Grigoriev I."/>
            <person name="Longcore J.E."/>
            <person name="James T.Y."/>
        </authorList>
    </citation>
    <scope>NUCLEOTIDE SEQUENCE</scope>
    <source>
        <strain evidence="6">PLAUS21</strain>
    </source>
</reference>
<dbReference type="InterPro" id="IPR029063">
    <property type="entry name" value="SAM-dependent_MTases_sf"/>
</dbReference>
<evidence type="ECO:0000256" key="4">
    <source>
        <dbReference type="ARBA" id="ARBA00022691"/>
    </source>
</evidence>
<dbReference type="CDD" id="cd02440">
    <property type="entry name" value="AdoMet_MTases"/>
    <property type="match status" value="1"/>
</dbReference>
<dbReference type="GO" id="GO:0032259">
    <property type="term" value="P:methylation"/>
    <property type="evidence" value="ECO:0007669"/>
    <property type="project" value="UniProtKB-KW"/>
</dbReference>
<dbReference type="PANTHER" id="PTHR13610">
    <property type="entry name" value="METHYLTRANSFERASE DOMAIN-CONTAINING PROTEIN"/>
    <property type="match status" value="1"/>
</dbReference>
<dbReference type="SUPFAM" id="SSF53335">
    <property type="entry name" value="S-adenosyl-L-methionine-dependent methyltransferases"/>
    <property type="match status" value="1"/>
</dbReference>
<dbReference type="AlphaFoldDB" id="A0AAD5UCX7"/>
<dbReference type="InterPro" id="IPR026170">
    <property type="entry name" value="FAM173A/B"/>
</dbReference>
<evidence type="ECO:0000313" key="7">
    <source>
        <dbReference type="Proteomes" id="UP001210925"/>
    </source>
</evidence>
<keyword evidence="4" id="KW-0949">S-adenosyl-L-methionine</keyword>
<keyword evidence="3" id="KW-0808">Transferase</keyword>
<dbReference type="Pfam" id="PF13649">
    <property type="entry name" value="Methyltransf_25"/>
    <property type="match status" value="1"/>
</dbReference>
<dbReference type="EMBL" id="JADGKB010000198">
    <property type="protein sequence ID" value="KAJ3251152.1"/>
    <property type="molecule type" value="Genomic_DNA"/>
</dbReference>
<sequence>MQDLPNYFEYEPEIRPAIMTLVNSQPLDNTPFIAPYVQINESVCRKALEFSGIKPTESLLDLGCGDGTILKTAYSESIQRLVGVEFDPLLCKHIRQKCPYIELYEQDMFTVDLELLNVDVMILYLLEQGLGKLKEILKRWLKNERRIVTVGYFIPGWVPVKTTSVKVEDGFMGGAQQDEQMLYYYDYTINKEQ</sequence>
<dbReference type="GO" id="GO:0005739">
    <property type="term" value="C:mitochondrion"/>
    <property type="evidence" value="ECO:0007669"/>
    <property type="project" value="TreeGrafter"/>
</dbReference>
<evidence type="ECO:0000313" key="6">
    <source>
        <dbReference type="EMBL" id="KAJ3251152.1"/>
    </source>
</evidence>